<accession>A0A2U1PNI7</accession>
<evidence type="ECO:0000259" key="1">
    <source>
        <dbReference type="Pfam" id="PF14529"/>
    </source>
</evidence>
<dbReference type="Proteomes" id="UP000245207">
    <property type="component" value="Unassembled WGS sequence"/>
</dbReference>
<dbReference type="PANTHER" id="PTHR33710:SF64">
    <property type="entry name" value="ENDONUCLEASE_EXONUCLEASE_PHOSPHATASE DOMAIN-CONTAINING PROTEIN"/>
    <property type="match status" value="1"/>
</dbReference>
<proteinExistence type="predicted"/>
<evidence type="ECO:0000313" key="3">
    <source>
        <dbReference type="Proteomes" id="UP000245207"/>
    </source>
</evidence>
<dbReference type="EMBL" id="PKPP01000932">
    <property type="protein sequence ID" value="PWA87257.1"/>
    <property type="molecule type" value="Genomic_DNA"/>
</dbReference>
<comment type="caution">
    <text evidence="2">The sequence shown here is derived from an EMBL/GenBank/DDBJ whole genome shotgun (WGS) entry which is preliminary data.</text>
</comment>
<dbReference type="OrthoDB" id="1431600at2759"/>
<dbReference type="InterPro" id="IPR036691">
    <property type="entry name" value="Endo/exonu/phosph_ase_sf"/>
</dbReference>
<keyword evidence="3" id="KW-1185">Reference proteome</keyword>
<dbReference type="Pfam" id="PF14529">
    <property type="entry name" value="Exo_endo_phos_2"/>
    <property type="match status" value="1"/>
</dbReference>
<evidence type="ECO:0000313" key="2">
    <source>
        <dbReference type="EMBL" id="PWA87257.1"/>
    </source>
</evidence>
<protein>
    <recommendedName>
        <fullName evidence="1">Endonuclease/exonuclease/phosphatase domain-containing protein</fullName>
    </recommendedName>
</protein>
<dbReference type="PANTHER" id="PTHR33710">
    <property type="entry name" value="BNAC02G09200D PROTEIN"/>
    <property type="match status" value="1"/>
</dbReference>
<sequence length="144" mass="16756">MYFKINIYGPHDTHAKATLWNSLRTFIQTHNGKFMLFGDLNKVRDEPEHYGSTFSRSEADCFNSFIQVTNLVEMPMGGRRFTWMNKPGTKMSKIDRFILSESIINEIQDLKDTVLERGKSDHNPIFLHIEKSMVHARLSSFIRG</sequence>
<dbReference type="GO" id="GO:0003824">
    <property type="term" value="F:catalytic activity"/>
    <property type="evidence" value="ECO:0007669"/>
    <property type="project" value="InterPro"/>
</dbReference>
<dbReference type="InterPro" id="IPR005135">
    <property type="entry name" value="Endo/exonuclease/phosphatase"/>
</dbReference>
<dbReference type="Gene3D" id="3.60.10.10">
    <property type="entry name" value="Endonuclease/exonuclease/phosphatase"/>
    <property type="match status" value="1"/>
</dbReference>
<reference evidence="2 3" key="1">
    <citation type="journal article" date="2018" name="Mol. Plant">
        <title>The genome of Artemisia annua provides insight into the evolution of Asteraceae family and artemisinin biosynthesis.</title>
        <authorList>
            <person name="Shen Q."/>
            <person name="Zhang L."/>
            <person name="Liao Z."/>
            <person name="Wang S."/>
            <person name="Yan T."/>
            <person name="Shi P."/>
            <person name="Liu M."/>
            <person name="Fu X."/>
            <person name="Pan Q."/>
            <person name="Wang Y."/>
            <person name="Lv Z."/>
            <person name="Lu X."/>
            <person name="Zhang F."/>
            <person name="Jiang W."/>
            <person name="Ma Y."/>
            <person name="Chen M."/>
            <person name="Hao X."/>
            <person name="Li L."/>
            <person name="Tang Y."/>
            <person name="Lv G."/>
            <person name="Zhou Y."/>
            <person name="Sun X."/>
            <person name="Brodelius P.E."/>
            <person name="Rose J.K.C."/>
            <person name="Tang K."/>
        </authorList>
    </citation>
    <scope>NUCLEOTIDE SEQUENCE [LARGE SCALE GENOMIC DNA]</scope>
    <source>
        <strain evidence="3">cv. Huhao1</strain>
        <tissue evidence="2">Leaf</tissue>
    </source>
</reference>
<dbReference type="SUPFAM" id="SSF56219">
    <property type="entry name" value="DNase I-like"/>
    <property type="match status" value="1"/>
</dbReference>
<name>A0A2U1PNI7_ARTAN</name>
<dbReference type="AlphaFoldDB" id="A0A2U1PNI7"/>
<gene>
    <name evidence="2" type="ORF">CTI12_AA133950</name>
</gene>
<organism evidence="2 3">
    <name type="scientific">Artemisia annua</name>
    <name type="common">Sweet wormwood</name>
    <dbReference type="NCBI Taxonomy" id="35608"/>
    <lineage>
        <taxon>Eukaryota</taxon>
        <taxon>Viridiplantae</taxon>
        <taxon>Streptophyta</taxon>
        <taxon>Embryophyta</taxon>
        <taxon>Tracheophyta</taxon>
        <taxon>Spermatophyta</taxon>
        <taxon>Magnoliopsida</taxon>
        <taxon>eudicotyledons</taxon>
        <taxon>Gunneridae</taxon>
        <taxon>Pentapetalae</taxon>
        <taxon>asterids</taxon>
        <taxon>campanulids</taxon>
        <taxon>Asterales</taxon>
        <taxon>Asteraceae</taxon>
        <taxon>Asteroideae</taxon>
        <taxon>Anthemideae</taxon>
        <taxon>Artemisiinae</taxon>
        <taxon>Artemisia</taxon>
    </lineage>
</organism>
<feature type="domain" description="Endonuclease/exonuclease/phosphatase" evidence="1">
    <location>
        <begin position="5"/>
        <end position="126"/>
    </location>
</feature>